<dbReference type="Gene3D" id="2.60.40.2030">
    <property type="match status" value="1"/>
</dbReference>
<reference evidence="20" key="1">
    <citation type="submission" date="2025-08" db="UniProtKB">
        <authorList>
            <consortium name="Ensembl"/>
        </authorList>
    </citation>
    <scope>IDENTIFICATION</scope>
</reference>
<dbReference type="SUPFAM" id="SSF69687">
    <property type="entry name" value="Integrin beta tail domain"/>
    <property type="match status" value="1"/>
</dbReference>
<keyword evidence="9" id="KW-0106">Calcium</keyword>
<dbReference type="PANTHER" id="PTHR10082">
    <property type="entry name" value="INTEGRIN BETA SUBUNIT"/>
    <property type="match status" value="1"/>
</dbReference>
<evidence type="ECO:0000256" key="1">
    <source>
        <dbReference type="ARBA" id="ARBA00004251"/>
    </source>
</evidence>
<dbReference type="PANTHER" id="PTHR10082:SF42">
    <property type="entry name" value="INTEGRIN BETA-4"/>
    <property type="match status" value="1"/>
</dbReference>
<dbReference type="FunFam" id="2.60.40.10:FF:000424">
    <property type="entry name" value="Integrin beta"/>
    <property type="match status" value="1"/>
</dbReference>
<dbReference type="GO" id="GO:0016477">
    <property type="term" value="P:cell migration"/>
    <property type="evidence" value="ECO:0007669"/>
    <property type="project" value="TreeGrafter"/>
</dbReference>
<organism evidence="20 21">
    <name type="scientific">Anser brachyrhynchus</name>
    <name type="common">Pink-footed goose</name>
    <dbReference type="NCBI Taxonomy" id="132585"/>
    <lineage>
        <taxon>Eukaryota</taxon>
        <taxon>Metazoa</taxon>
        <taxon>Chordata</taxon>
        <taxon>Craniata</taxon>
        <taxon>Vertebrata</taxon>
        <taxon>Euteleostomi</taxon>
        <taxon>Archelosauria</taxon>
        <taxon>Archosauria</taxon>
        <taxon>Dinosauria</taxon>
        <taxon>Saurischia</taxon>
        <taxon>Theropoda</taxon>
        <taxon>Coelurosauria</taxon>
        <taxon>Aves</taxon>
        <taxon>Neognathae</taxon>
        <taxon>Galloanserae</taxon>
        <taxon>Anseriformes</taxon>
        <taxon>Anatidae</taxon>
        <taxon>Anserinae</taxon>
        <taxon>Anser</taxon>
    </lineage>
</organism>
<dbReference type="InterPro" id="IPR057243">
    <property type="entry name" value="Integrin_I-EGF_CS"/>
</dbReference>
<dbReference type="PROSITE" id="PS50024">
    <property type="entry name" value="SEA"/>
    <property type="match status" value="1"/>
</dbReference>
<feature type="domain" description="Fibronectin type-III" evidence="19">
    <location>
        <begin position="1198"/>
        <end position="1297"/>
    </location>
</feature>
<dbReference type="Gene3D" id="3.40.50.410">
    <property type="entry name" value="von Willebrand factor, type A domain"/>
    <property type="match status" value="1"/>
</dbReference>
<dbReference type="SUPFAM" id="SSF53300">
    <property type="entry name" value="vWA-like"/>
    <property type="match status" value="1"/>
</dbReference>
<evidence type="ECO:0000256" key="5">
    <source>
        <dbReference type="ARBA" id="ARBA00022692"/>
    </source>
</evidence>
<evidence type="ECO:0000256" key="13">
    <source>
        <dbReference type="ARBA" id="ARBA00023037"/>
    </source>
</evidence>
<proteinExistence type="inferred from homology"/>
<dbReference type="SMART" id="SM00060">
    <property type="entry name" value="FN3"/>
    <property type="match status" value="4"/>
</dbReference>
<dbReference type="PROSITE" id="PS50853">
    <property type="entry name" value="FN3"/>
    <property type="match status" value="4"/>
</dbReference>
<evidence type="ECO:0000256" key="15">
    <source>
        <dbReference type="ARBA" id="ARBA00023157"/>
    </source>
</evidence>
<dbReference type="PROSITE" id="PS00022">
    <property type="entry name" value="EGF_1"/>
    <property type="match status" value="1"/>
</dbReference>
<feature type="domain" description="Fibronectin type-III" evidence="19">
    <location>
        <begin position="1485"/>
        <end position="1578"/>
    </location>
</feature>
<comment type="subcellular location">
    <subcellularLocation>
        <location evidence="1 17">Cell membrane</location>
        <topology evidence="1 17">Single-pass type I membrane protein</topology>
    </subcellularLocation>
</comment>
<evidence type="ECO:0000256" key="16">
    <source>
        <dbReference type="ARBA" id="ARBA00023180"/>
    </source>
</evidence>
<dbReference type="GO" id="GO:0005178">
    <property type="term" value="F:integrin binding"/>
    <property type="evidence" value="ECO:0007669"/>
    <property type="project" value="TreeGrafter"/>
</dbReference>
<dbReference type="Proteomes" id="UP000694426">
    <property type="component" value="Unplaced"/>
</dbReference>
<feature type="domain" description="Fibronectin type-III" evidence="19">
    <location>
        <begin position="1598"/>
        <end position="1689"/>
    </location>
</feature>
<dbReference type="GO" id="GO:0005925">
    <property type="term" value="C:focal adhesion"/>
    <property type="evidence" value="ECO:0007669"/>
    <property type="project" value="TreeGrafter"/>
</dbReference>
<dbReference type="GO" id="GO:0008305">
    <property type="term" value="C:integrin complex"/>
    <property type="evidence" value="ECO:0007669"/>
    <property type="project" value="TreeGrafter"/>
</dbReference>
<dbReference type="GO" id="GO:0007229">
    <property type="term" value="P:integrin-mediated signaling pathway"/>
    <property type="evidence" value="ECO:0007669"/>
    <property type="project" value="UniProtKB-KW"/>
</dbReference>
<dbReference type="InterPro" id="IPR036116">
    <property type="entry name" value="FN3_sf"/>
</dbReference>
<dbReference type="SUPFAM" id="SSF103575">
    <property type="entry name" value="Plexin repeat"/>
    <property type="match status" value="1"/>
</dbReference>
<dbReference type="FunFam" id="2.60.40.10:FF:000146">
    <property type="entry name" value="Integrin beta"/>
    <property type="match status" value="2"/>
</dbReference>
<dbReference type="Ensembl" id="ENSABRT00000028843.1">
    <property type="protein sequence ID" value="ENSABRP00000020498.1"/>
    <property type="gene ID" value="ENSABRG00000017153.1"/>
</dbReference>
<evidence type="ECO:0000256" key="2">
    <source>
        <dbReference type="ARBA" id="ARBA00007449"/>
    </source>
</evidence>
<dbReference type="CDD" id="cd00063">
    <property type="entry name" value="FN3"/>
    <property type="match status" value="4"/>
</dbReference>
<reference evidence="20" key="2">
    <citation type="submission" date="2025-09" db="UniProtKB">
        <authorList>
            <consortium name="Ensembl"/>
        </authorList>
    </citation>
    <scope>IDENTIFICATION</scope>
</reference>
<dbReference type="SMART" id="SM01242">
    <property type="entry name" value="Integrin_B_tail"/>
    <property type="match status" value="1"/>
</dbReference>
<evidence type="ECO:0000313" key="21">
    <source>
        <dbReference type="Proteomes" id="UP000694426"/>
    </source>
</evidence>
<evidence type="ECO:0000256" key="12">
    <source>
        <dbReference type="ARBA" id="ARBA00022989"/>
    </source>
</evidence>
<gene>
    <name evidence="20" type="primary">ITGB4</name>
</gene>
<dbReference type="InterPro" id="IPR057073">
    <property type="entry name" value="EGF_integrin_2"/>
</dbReference>
<evidence type="ECO:0000256" key="6">
    <source>
        <dbReference type="ARBA" id="ARBA00022723"/>
    </source>
</evidence>
<dbReference type="GeneTree" id="ENSGT01150000286919"/>
<dbReference type="Gene3D" id="2.60.40.10">
    <property type="entry name" value="Immunoglobulins"/>
    <property type="match status" value="4"/>
</dbReference>
<dbReference type="InterPro" id="IPR003644">
    <property type="entry name" value="Calx_beta"/>
</dbReference>
<dbReference type="Gene3D" id="4.10.1240.30">
    <property type="match status" value="1"/>
</dbReference>
<keyword evidence="3" id="KW-1003">Cell membrane</keyword>
<keyword evidence="7" id="KW-0732">Signal</keyword>
<dbReference type="Pfam" id="PF23105">
    <property type="entry name" value="EGF_integrin"/>
    <property type="match status" value="1"/>
</dbReference>
<dbReference type="InterPro" id="IPR015812">
    <property type="entry name" value="Integrin_bsu"/>
</dbReference>
<keyword evidence="5 17" id="KW-0812">Transmembrane</keyword>
<dbReference type="PROSITE" id="PS00243">
    <property type="entry name" value="I_EGF_1"/>
    <property type="match status" value="2"/>
</dbReference>
<keyword evidence="16" id="KW-0325">Glycoprotein</keyword>
<dbReference type="GO" id="GO:0007160">
    <property type="term" value="P:cell-matrix adhesion"/>
    <property type="evidence" value="ECO:0007669"/>
    <property type="project" value="TreeGrafter"/>
</dbReference>
<dbReference type="InterPro" id="IPR002369">
    <property type="entry name" value="Integrin_bsu_VWA"/>
</dbReference>
<dbReference type="FunFam" id="3.30.1680.10:FF:000002">
    <property type="entry name" value="Integrin beta"/>
    <property type="match status" value="1"/>
</dbReference>
<evidence type="ECO:0000256" key="7">
    <source>
        <dbReference type="ARBA" id="ARBA00022729"/>
    </source>
</evidence>
<evidence type="ECO:0000313" key="20">
    <source>
        <dbReference type="Ensembl" id="ENSABRP00000020498.1"/>
    </source>
</evidence>
<dbReference type="InterPro" id="IPR003961">
    <property type="entry name" value="FN3_dom"/>
</dbReference>
<dbReference type="GO" id="GO:0046872">
    <property type="term" value="F:metal ion binding"/>
    <property type="evidence" value="ECO:0007669"/>
    <property type="project" value="UniProtKB-KW"/>
</dbReference>
<dbReference type="PRINTS" id="PR01186">
    <property type="entry name" value="INTEGRINB"/>
</dbReference>
<evidence type="ECO:0000256" key="10">
    <source>
        <dbReference type="ARBA" id="ARBA00022842"/>
    </source>
</evidence>
<keyword evidence="11 17" id="KW-0130">Cell adhesion</keyword>
<dbReference type="Pfam" id="PF00362">
    <property type="entry name" value="Integrin_beta"/>
    <property type="match status" value="1"/>
</dbReference>
<keyword evidence="13 17" id="KW-0401">Integrin</keyword>
<dbReference type="Gene3D" id="3.30.1680.10">
    <property type="entry name" value="ligand-binding face of the semaphorins, domain 2"/>
    <property type="match status" value="1"/>
</dbReference>
<keyword evidence="4" id="KW-0245">EGF-like domain</keyword>
<dbReference type="GO" id="GO:0009986">
    <property type="term" value="C:cell surface"/>
    <property type="evidence" value="ECO:0007669"/>
    <property type="project" value="TreeGrafter"/>
</dbReference>
<dbReference type="GO" id="GO:0098609">
    <property type="term" value="P:cell-cell adhesion"/>
    <property type="evidence" value="ECO:0007669"/>
    <property type="project" value="TreeGrafter"/>
</dbReference>
<evidence type="ECO:0000259" key="19">
    <source>
        <dbReference type="PROSITE" id="PS50853"/>
    </source>
</evidence>
<evidence type="ECO:0000256" key="14">
    <source>
        <dbReference type="ARBA" id="ARBA00023136"/>
    </source>
</evidence>
<dbReference type="Gene3D" id="2.60.40.1510">
    <property type="entry name" value="ntegrin, alpha v. Chain A, domain 3"/>
    <property type="match status" value="1"/>
</dbReference>
<accession>A0A8B9CKY4</accession>
<dbReference type="InterPro" id="IPR033760">
    <property type="entry name" value="Integrin_beta_N"/>
</dbReference>
<keyword evidence="15" id="KW-1015">Disulfide bond</keyword>
<protein>
    <recommendedName>
        <fullName evidence="17">Integrin beta</fullName>
    </recommendedName>
</protein>
<evidence type="ECO:0000259" key="18">
    <source>
        <dbReference type="PROSITE" id="PS50024"/>
    </source>
</evidence>
<dbReference type="InterPro" id="IPR012896">
    <property type="entry name" value="Integrin_bsu_tail"/>
</dbReference>
<keyword evidence="10" id="KW-0460">Magnesium</keyword>
<dbReference type="SMART" id="SM00237">
    <property type="entry name" value="Calx_beta"/>
    <property type="match status" value="1"/>
</dbReference>
<comment type="similarity">
    <text evidence="2 17">Belongs to the integrin beta chain family.</text>
</comment>
<dbReference type="SUPFAM" id="SSF141072">
    <property type="entry name" value="CalX-like"/>
    <property type="match status" value="1"/>
</dbReference>
<dbReference type="FunFam" id="2.60.40.1510:FF:000006">
    <property type="entry name" value="Integrin beta"/>
    <property type="match status" value="1"/>
</dbReference>
<dbReference type="Pfam" id="PF03160">
    <property type="entry name" value="Calx-beta"/>
    <property type="match status" value="1"/>
</dbReference>
<evidence type="ECO:0000256" key="9">
    <source>
        <dbReference type="ARBA" id="ARBA00022837"/>
    </source>
</evidence>
<keyword evidence="21" id="KW-1185">Reference proteome</keyword>
<dbReference type="Pfam" id="PF23106">
    <property type="entry name" value="EGF_Teneurin"/>
    <property type="match status" value="1"/>
</dbReference>
<evidence type="ECO:0000256" key="8">
    <source>
        <dbReference type="ARBA" id="ARBA00022737"/>
    </source>
</evidence>
<evidence type="ECO:0000256" key="11">
    <source>
        <dbReference type="ARBA" id="ARBA00022889"/>
    </source>
</evidence>
<dbReference type="Pfam" id="PF07965">
    <property type="entry name" value="Integrin_B_tail"/>
    <property type="match status" value="1"/>
</dbReference>
<dbReference type="InterPro" id="IPR038081">
    <property type="entry name" value="CalX-like_sf"/>
</dbReference>
<dbReference type="InterPro" id="IPR000742">
    <property type="entry name" value="EGF"/>
</dbReference>
<keyword evidence="12" id="KW-1133">Transmembrane helix</keyword>
<dbReference type="FunFam" id="2.10.25.10:FF:000036">
    <property type="entry name" value="Integrin beta"/>
    <property type="match status" value="1"/>
</dbReference>
<dbReference type="FunFam" id="3.40.50.410:FF:000036">
    <property type="entry name" value="Integrin beta"/>
    <property type="match status" value="1"/>
</dbReference>
<dbReference type="Pfam" id="PF00041">
    <property type="entry name" value="fn3"/>
    <property type="match status" value="4"/>
</dbReference>
<keyword evidence="14" id="KW-0472">Membrane</keyword>
<keyword evidence="6" id="KW-0479">Metal-binding</keyword>
<evidence type="ECO:0000256" key="4">
    <source>
        <dbReference type="ARBA" id="ARBA00022536"/>
    </source>
</evidence>
<dbReference type="InterPro" id="IPR036349">
    <property type="entry name" value="Integrin_bsu_tail_dom_sf"/>
</dbReference>
<dbReference type="Pfam" id="PF17205">
    <property type="entry name" value="PSI_integrin"/>
    <property type="match status" value="1"/>
</dbReference>
<evidence type="ECO:0000256" key="17">
    <source>
        <dbReference type="RuleBase" id="RU000633"/>
    </source>
</evidence>
<dbReference type="InterPro" id="IPR013783">
    <property type="entry name" value="Ig-like_fold"/>
</dbReference>
<sequence>SHGEPPLAPPGMGAALPPLTHFFSAFSPPPDNRCVQSRAKSCSECIRVDKECSFCTEESFDEPRCDLRENLLRYGCREASIVYMRGEMRTEQNISINTRLQRTQVAPQGMFMRLRAGEEMSFNMDVFQPLESPVDLYILMDFSYSMSDDLDNLKSMGHNLADFLQALTSNYTIGFGKFVDKVSSPQTDMRPEKLREPWNNADSPFSFKNVIRLTSNINYFSQELRKERISGNLDAPEGGFDAILQTAVCKDKIGWRKDSTHLLVFSTESAFHYEADGTNVLAGILARNDEKCHLDSRGTYVYDTKQDYPSVPTLVRLLGQHNIIPIFAVTNHSYSYYEKLHKYFPISEIGVLQEDSSNIVELLRTAFERIRSKMDIRADYVPKALKTEFSSSMYQKTESGSFNITRGEVGKFKVRVKALEYVGGQHVCSLPEKDRQGVIHVKPTSLSDSLEVRASVVCDVCPCEQVRVVFCNFHGDFICGQCICHKGWQGDTCHCSAELSSNKTDCIRPGDDKVCSGRGECLCGKCQCNLEGQAQRFDGDFCQYDVLQCPRTSGFLCNDRGRCSKGACVCESGWEGPGCECPTSNDTCIDSRGGICNNQGRCECGRCICDKASVYISSTCEISYSLAICESIRDCVQCQAWGTGNRRGNCSTCHLQVQMVEELKKEEASEHCSFQDEEDDCTYHYTLKGDPSILPNATVQVQKKKECPPGSFLWLIPLLIFLILLLGLLLLLCWRFCACCKVSRTVGFKEDHYMLRQSLMSTDHLDTPMVRSGSLKGRDTVRWKINNNVHKQGFASHAATANPKDLIPYGLSLRLTRLFTQNLTKPESRECEQLRKEVEENLNDIYKHIPGCHKLQQTKFRQDHTIVDTVLTAPRSAKTDIIKVTEKHVSHEAFNDLKVSPGYYTVTSDQDAHGMVEFQEAVELVDVRVPLFIREDDDDEKQLQVEAIDVPTGIAEIGRRLVNITIIKEQASSLITFLQPAYSHSRFDKVAKIPVLREIIDNGKSQVTYRTRDLTAKDGRDYVFAEGDLIFQPGETRKEVQVSLLELTEIDTLLHNCQLKQFAIDLLHPKYGAKIGRYPQTTVTIADPGRGWQMVTQSPKGRLGAPLNPNAQALSSRKIRFSWFPPPGKPLGYKVKYWIQGDPESEARLIDVKSPSAELSNLYPFCDYEMQVCAYNAVGEGVYSDIVHCRTLEDVPSEPGRLAFNVVSSTVTQLSWAEPAETNGEITAYEVSYGLVNEDNIPIGPVKKVLVEDPKKRMVLIENLRESQPYRYMVKARNGAGWGPEREATINLATQPRRPLSIPIIPDVPIIDAEGGEDYDSYLMYSTDVLRSPVGSKHPSVSDDSGSRWKYVQLLGEDLDLRRITWRLPPETIPRLSGSSHLSSDTEGLLREEDSDVATGSLMRSGTPRPQAGEGRLRMALSVLSRPALSHGACGWAPPSTCPLPPLVCPSSCWRDVHVLSSLTRDYSTMMMGHDSRLPLGVPDTPTRLVFSALGPTSLKVSWQEPHCEKEVQGYSVQYQLLNGGEVHRLTIPNPGQNSVVVEDLLPNHSYIFKVKAQSEEGWGPEREGVITIESQVDPQSPLSPVPGSPFTLSTPSAPGPLVFTALSPDSLQLSWERPRKPNGAILGYMVTCEMLHGGGKVEGDNPETTLTVPHLSENIPYKFKVQAKTTQGFGPEREGIITIESQDGGMVPHLPGNCSALTAKPLVADGMLMTTQRVESASSTLTKQVTKEFVSRTVMSSGTLTKQMERQFYEA</sequence>
<dbReference type="SUPFAM" id="SSF49265">
    <property type="entry name" value="Fibronectin type III"/>
    <property type="match status" value="2"/>
</dbReference>
<dbReference type="FunFam" id="2.60.40.2030:FF:000004">
    <property type="entry name" value="Integrin beta"/>
    <property type="match status" value="1"/>
</dbReference>
<dbReference type="SMART" id="SM00187">
    <property type="entry name" value="INB"/>
    <property type="match status" value="1"/>
</dbReference>
<feature type="domain" description="SEA" evidence="18">
    <location>
        <begin position="805"/>
        <end position="911"/>
    </location>
</feature>
<dbReference type="SUPFAM" id="SSF57196">
    <property type="entry name" value="EGF/Laminin"/>
    <property type="match status" value="1"/>
</dbReference>
<feature type="domain" description="Fibronectin type-III" evidence="19">
    <location>
        <begin position="1105"/>
        <end position="1194"/>
    </location>
</feature>
<dbReference type="InterPro" id="IPR036465">
    <property type="entry name" value="vWFA_dom_sf"/>
</dbReference>
<name>A0A8B9CKY4_9AVES</name>
<keyword evidence="8" id="KW-0677">Repeat</keyword>
<dbReference type="InterPro" id="IPR000082">
    <property type="entry name" value="SEA_dom"/>
</dbReference>
<dbReference type="Gene3D" id="2.10.25.10">
    <property type="entry name" value="Laminin"/>
    <property type="match status" value="3"/>
</dbReference>
<dbReference type="GO" id="GO:0033627">
    <property type="term" value="P:cell adhesion mediated by integrin"/>
    <property type="evidence" value="ECO:0007669"/>
    <property type="project" value="TreeGrafter"/>
</dbReference>
<evidence type="ECO:0000256" key="3">
    <source>
        <dbReference type="ARBA" id="ARBA00022475"/>
    </source>
</evidence>